<evidence type="ECO:0000256" key="3">
    <source>
        <dbReference type="ARBA" id="ARBA00022676"/>
    </source>
</evidence>
<dbReference type="SUPFAM" id="SSF53448">
    <property type="entry name" value="Nucleotide-diphospho-sugar transferases"/>
    <property type="match status" value="1"/>
</dbReference>
<comment type="similarity">
    <text evidence="9">Belongs to the glycosyltransferase 2 family. CrtQ subfamily.</text>
</comment>
<comment type="pathway">
    <text evidence="8">Carotenoid biosynthesis; staphyloxanthin biosynthesis; staphyloxanthin from farnesyl diphosphate: step 4/5.</text>
</comment>
<dbReference type="PANTHER" id="PTHR43646">
    <property type="entry name" value="GLYCOSYLTRANSFERASE"/>
    <property type="match status" value="1"/>
</dbReference>
<feature type="domain" description="Glycosyltransferase 2-like" evidence="12">
    <location>
        <begin position="45"/>
        <end position="145"/>
    </location>
</feature>
<evidence type="ECO:0000256" key="1">
    <source>
        <dbReference type="ARBA" id="ARBA00004236"/>
    </source>
</evidence>
<organism evidence="13 14">
    <name type="scientific">Paenibacillus marchantiophytorum</name>
    <dbReference type="NCBI Taxonomy" id="1619310"/>
    <lineage>
        <taxon>Bacteria</taxon>
        <taxon>Bacillati</taxon>
        <taxon>Bacillota</taxon>
        <taxon>Bacilli</taxon>
        <taxon>Bacillales</taxon>
        <taxon>Paenibacillaceae</taxon>
        <taxon>Paenibacillus</taxon>
    </lineage>
</organism>
<feature type="transmembrane region" description="Helical" evidence="11">
    <location>
        <begin position="338"/>
        <end position="360"/>
    </location>
</feature>
<evidence type="ECO:0000259" key="12">
    <source>
        <dbReference type="Pfam" id="PF00535"/>
    </source>
</evidence>
<evidence type="ECO:0000256" key="6">
    <source>
        <dbReference type="ARBA" id="ARBA00023136"/>
    </source>
</evidence>
<evidence type="ECO:0000256" key="8">
    <source>
        <dbReference type="ARBA" id="ARBA00037904"/>
    </source>
</evidence>
<accession>A0ABQ1ENR6</accession>
<keyword evidence="6 11" id="KW-0472">Membrane</keyword>
<dbReference type="CDD" id="cd00761">
    <property type="entry name" value="Glyco_tranf_GTA_type"/>
    <property type="match status" value="1"/>
</dbReference>
<dbReference type="InterPro" id="IPR001173">
    <property type="entry name" value="Glyco_trans_2-like"/>
</dbReference>
<keyword evidence="2" id="KW-1003">Cell membrane</keyword>
<name>A0ABQ1ENR6_9BACL</name>
<keyword evidence="4" id="KW-0808">Transferase</keyword>
<reference evidence="14" key="1">
    <citation type="journal article" date="2019" name="Int. J. Syst. Evol. Microbiol.">
        <title>The Global Catalogue of Microorganisms (GCM) 10K type strain sequencing project: providing services to taxonomists for standard genome sequencing and annotation.</title>
        <authorList>
            <consortium name="The Broad Institute Genomics Platform"/>
            <consortium name="The Broad Institute Genome Sequencing Center for Infectious Disease"/>
            <person name="Wu L."/>
            <person name="Ma J."/>
        </authorList>
    </citation>
    <scope>NUCLEOTIDE SEQUENCE [LARGE SCALE GENOMIC DNA]</scope>
    <source>
        <strain evidence="14">CGMCC 1.15043</strain>
    </source>
</reference>
<dbReference type="InterPro" id="IPR029044">
    <property type="entry name" value="Nucleotide-diphossugar_trans"/>
</dbReference>
<evidence type="ECO:0000256" key="5">
    <source>
        <dbReference type="ARBA" id="ARBA00022746"/>
    </source>
</evidence>
<gene>
    <name evidence="13" type="primary">crtQ</name>
    <name evidence="13" type="ORF">GCM10008018_26120</name>
</gene>
<evidence type="ECO:0000256" key="10">
    <source>
        <dbReference type="ARBA" id="ARBA00040345"/>
    </source>
</evidence>
<sequence>MIASTFVWLGGLICGAWLLGKILPLEGNYRNSSSRGHNPNLPRISVIIPARNEERNLAVLLPSIQEQHIPDLEVIVVDDGSTDRTAEVALSYAARIITPDELPPGWLGKSWASWHGARAASGDLLIFLDADTCIEPGGLWKLAAAGLEQNGLLSIQPYHIMKRPYESLSAFFNIVVLAAVANPRPIEHNRNRSTGAFGPCIVCTRDAYFQSGGHEAIRHHILENHSLGSLLARQQQPVRNRTGEGVLSFRMYPEGFGQLVSGWSKSFASGASSTTPLRLLAIIWWLTGAVTVVTQSINSQMWSSPLASLLCFTSYTAYALLIYALLKRAGNFSVMTVILFPIPLFAFMGIFASSMLQTFFKRKVTWKGRSISTSKGREEP</sequence>
<dbReference type="PANTHER" id="PTHR43646:SF2">
    <property type="entry name" value="GLYCOSYLTRANSFERASE 2-LIKE DOMAIN-CONTAINING PROTEIN"/>
    <property type="match status" value="1"/>
</dbReference>
<dbReference type="Proteomes" id="UP000615455">
    <property type="component" value="Unassembled WGS sequence"/>
</dbReference>
<comment type="caution">
    <text evidence="13">The sequence shown here is derived from an EMBL/GenBank/DDBJ whole genome shotgun (WGS) entry which is preliminary data.</text>
</comment>
<dbReference type="Gene3D" id="3.90.550.10">
    <property type="entry name" value="Spore Coat Polysaccharide Biosynthesis Protein SpsA, Chain A"/>
    <property type="match status" value="1"/>
</dbReference>
<dbReference type="EMBL" id="BMHE01000011">
    <property type="protein sequence ID" value="GFZ79428.1"/>
    <property type="molecule type" value="Genomic_DNA"/>
</dbReference>
<dbReference type="Pfam" id="PF00535">
    <property type="entry name" value="Glycos_transf_2"/>
    <property type="match status" value="1"/>
</dbReference>
<keyword evidence="11" id="KW-1133">Transmembrane helix</keyword>
<keyword evidence="11" id="KW-0812">Transmembrane</keyword>
<evidence type="ECO:0000256" key="11">
    <source>
        <dbReference type="SAM" id="Phobius"/>
    </source>
</evidence>
<evidence type="ECO:0000256" key="7">
    <source>
        <dbReference type="ARBA" id="ARBA00037281"/>
    </source>
</evidence>
<keyword evidence="3" id="KW-0328">Glycosyltransferase</keyword>
<evidence type="ECO:0000256" key="4">
    <source>
        <dbReference type="ARBA" id="ARBA00022679"/>
    </source>
</evidence>
<proteinExistence type="inferred from homology"/>
<feature type="transmembrane region" description="Helical" evidence="11">
    <location>
        <begin position="306"/>
        <end position="326"/>
    </location>
</feature>
<protein>
    <recommendedName>
        <fullName evidence="10">4,4'-diaponeurosporenoate glycosyltransferase</fullName>
    </recommendedName>
</protein>
<comment type="function">
    <text evidence="7">Catalyzes the glycosylation of 4,4'-diaponeurosporenoate, i.e. the esterification of glucose at the C1'' position with the carboxyl group of 4,4'-diaponeurosporenic acid, to form glycosyl-4,4'-diaponeurosporenoate. This is a step in the biosynthesis of staphyloxanthin, an orange pigment present in most staphylococci strains.</text>
</comment>
<evidence type="ECO:0000313" key="13">
    <source>
        <dbReference type="EMBL" id="GFZ79428.1"/>
    </source>
</evidence>
<feature type="transmembrane region" description="Helical" evidence="11">
    <location>
        <begin position="277"/>
        <end position="294"/>
    </location>
</feature>
<keyword evidence="14" id="KW-1185">Reference proteome</keyword>
<dbReference type="RefSeq" id="WP_189012154.1">
    <property type="nucleotide sequence ID" value="NZ_BMHE01000011.1"/>
</dbReference>
<evidence type="ECO:0000313" key="14">
    <source>
        <dbReference type="Proteomes" id="UP000615455"/>
    </source>
</evidence>
<evidence type="ECO:0000256" key="2">
    <source>
        <dbReference type="ARBA" id="ARBA00022475"/>
    </source>
</evidence>
<keyword evidence="5" id="KW-0125">Carotenoid biosynthesis</keyword>
<evidence type="ECO:0000256" key="9">
    <source>
        <dbReference type="ARBA" id="ARBA00038120"/>
    </source>
</evidence>
<comment type="subcellular location">
    <subcellularLocation>
        <location evidence="1">Cell membrane</location>
    </subcellularLocation>
</comment>